<dbReference type="InterPro" id="IPR007110">
    <property type="entry name" value="Ig-like_dom"/>
</dbReference>
<dbReference type="PANTHER" id="PTHR45842">
    <property type="entry name" value="SYNAPTIC ADHESION-LIKE MOLECULE SALM"/>
    <property type="match status" value="1"/>
</dbReference>
<dbReference type="Pfam" id="PF07679">
    <property type="entry name" value="I-set"/>
    <property type="match status" value="1"/>
</dbReference>
<keyword evidence="6" id="KW-0393">Immunoglobulin domain</keyword>
<evidence type="ECO:0000313" key="11">
    <source>
        <dbReference type="EnsemblMetazoa" id="XP_001199084"/>
    </source>
</evidence>
<dbReference type="OrthoDB" id="10020563at2759"/>
<keyword evidence="1" id="KW-0433">Leucine-rich repeat</keyword>
<evidence type="ECO:0000256" key="9">
    <source>
        <dbReference type="SAM" id="SignalP"/>
    </source>
</evidence>
<dbReference type="GeneID" id="763187"/>
<evidence type="ECO:0000256" key="6">
    <source>
        <dbReference type="ARBA" id="ARBA00023319"/>
    </source>
</evidence>
<keyword evidence="8" id="KW-0472">Membrane</keyword>
<evidence type="ECO:0000259" key="10">
    <source>
        <dbReference type="PROSITE" id="PS50835"/>
    </source>
</evidence>
<dbReference type="SUPFAM" id="SSF48726">
    <property type="entry name" value="Immunoglobulin"/>
    <property type="match status" value="1"/>
</dbReference>
<feature type="region of interest" description="Disordered" evidence="7">
    <location>
        <begin position="537"/>
        <end position="578"/>
    </location>
</feature>
<dbReference type="AlphaFoldDB" id="A0A7M7G0C5"/>
<evidence type="ECO:0000256" key="3">
    <source>
        <dbReference type="ARBA" id="ARBA00022737"/>
    </source>
</evidence>
<dbReference type="PROSITE" id="PS51450">
    <property type="entry name" value="LRR"/>
    <property type="match status" value="4"/>
</dbReference>
<dbReference type="Gene3D" id="2.60.40.10">
    <property type="entry name" value="Immunoglobulins"/>
    <property type="match status" value="1"/>
</dbReference>
<sequence length="885" mass="97900">MIPHQMAAYRSRGVLLGAIFLVMTWGTVDAQRPCTAACVFTRETGKTDCESRQLTCIPQNYPGSVVFMLGQNSLQMVPRQSFASSRMLRQLDMSNNAIYSIEDNAFNGLGGVSTLNLANNRITQLTANTFRGLRAVQTLHLQGNAINAVAAGTFRDLTNIMELNIAGNRLSILPQGLFSRMLSLRRLYLQENQLTTDPNMPFLDGLSNLIELDLDGNRFTNIPSMHGLMRLTDLDITDTHIKSIRNNSFSSLGSVRDIILNNNMISVIEPGAFRGLGVLSELDISFNVISDLAIDIFHPLYNVERLQLQNNQLRRLTTQHFASMTKLINLNLEGNQITAFPPMPNLRMLNTLNLRSNRLDTFAPQTMQSMPMLKRILLVGNPIQCDCRVQRLRQYFLSPAHPTPYHPNEIPTCNAIEPRQLRGTRLTAIQTSDLQCHAPVLRPFTRMISTQYGGNVTLACASSGFPAPKVTWVAPNGLRLRTAGAQRLNRRMRVTDDGMMLIAYATQADQGQYSCIMGNPAGQVQGAVRLVVQPAPQLPPQTPVTNSTISKINPPRKPSTHNPMSPHITTNTQEIPTNGDPYVSTTIPDSTINGQTWPGVHHTGGRQPHQYPYFNHTSTQLNPTIIIGGDVDKPSDGSPDSRTPQCSHTMGSGDIVAAVLLTFLFTVSLIAIIFFLWYRRWLPRVLLSGRRKAILTLSGRRRLSSKPPRPAQISHARRHRSYERVDESRGASSYFSDSEDTLSTASSYDSARYVITDNSAADPDSIRIRQIRLAAVSAKAPQVPRSPHALKGSSKAEGHKDEAPPTVARSPASKNSAVSKSTVKLPGPLAALKNKAAGRKTHIYQNADMVVHDPNYSALWPGPKQDQYQYPRKHSADSRIYIDLS</sequence>
<dbReference type="InterPro" id="IPR013783">
    <property type="entry name" value="Ig-like_fold"/>
</dbReference>
<dbReference type="InterPro" id="IPR003598">
    <property type="entry name" value="Ig_sub2"/>
</dbReference>
<evidence type="ECO:0000256" key="2">
    <source>
        <dbReference type="ARBA" id="ARBA00022729"/>
    </source>
</evidence>
<dbReference type="FunFam" id="2.60.40.10:FF:000032">
    <property type="entry name" value="palladin isoform X1"/>
    <property type="match status" value="1"/>
</dbReference>
<reference evidence="11" key="2">
    <citation type="submission" date="2021-01" db="UniProtKB">
        <authorList>
            <consortium name="EnsemblMetazoa"/>
        </authorList>
    </citation>
    <scope>IDENTIFICATION</scope>
</reference>
<dbReference type="SMART" id="SM00408">
    <property type="entry name" value="IGc2"/>
    <property type="match status" value="1"/>
</dbReference>
<dbReference type="InterPro" id="IPR003591">
    <property type="entry name" value="Leu-rich_rpt_typical-subtyp"/>
</dbReference>
<feature type="compositionally biased region" description="Basic and acidic residues" evidence="7">
    <location>
        <begin position="794"/>
        <end position="803"/>
    </location>
</feature>
<dbReference type="RefSeq" id="XP_001199084.2">
    <property type="nucleotide sequence ID" value="XM_001199084.4"/>
</dbReference>
<feature type="region of interest" description="Disordered" evidence="7">
    <location>
        <begin position="777"/>
        <end position="821"/>
    </location>
</feature>
<dbReference type="SUPFAM" id="SSF52058">
    <property type="entry name" value="L domain-like"/>
    <property type="match status" value="1"/>
</dbReference>
<dbReference type="InterPro" id="IPR050467">
    <property type="entry name" value="LRFN"/>
</dbReference>
<feature type="compositionally biased region" description="Polar residues" evidence="7">
    <location>
        <begin position="560"/>
        <end position="576"/>
    </location>
</feature>
<dbReference type="SMART" id="SM00409">
    <property type="entry name" value="IG"/>
    <property type="match status" value="1"/>
</dbReference>
<keyword evidence="8" id="KW-0812">Transmembrane</keyword>
<reference evidence="12" key="1">
    <citation type="submission" date="2015-02" db="EMBL/GenBank/DDBJ databases">
        <title>Genome sequencing for Strongylocentrotus purpuratus.</title>
        <authorList>
            <person name="Murali S."/>
            <person name="Liu Y."/>
            <person name="Vee V."/>
            <person name="English A."/>
            <person name="Wang M."/>
            <person name="Skinner E."/>
            <person name="Han Y."/>
            <person name="Muzny D.M."/>
            <person name="Worley K.C."/>
            <person name="Gibbs R.A."/>
        </authorList>
    </citation>
    <scope>NUCLEOTIDE SEQUENCE</scope>
</reference>
<keyword evidence="8" id="KW-1133">Transmembrane helix</keyword>
<dbReference type="FunFam" id="3.80.10.10:FF:000770">
    <property type="entry name" value="Uncharacterized protein"/>
    <property type="match status" value="1"/>
</dbReference>
<evidence type="ECO:0000256" key="7">
    <source>
        <dbReference type="SAM" id="MobiDB-lite"/>
    </source>
</evidence>
<feature type="chain" id="PRO_5029817362" description="Ig-like domain-containing protein" evidence="9">
    <location>
        <begin position="31"/>
        <end position="885"/>
    </location>
</feature>
<organism evidence="11 12">
    <name type="scientific">Strongylocentrotus purpuratus</name>
    <name type="common">Purple sea urchin</name>
    <dbReference type="NCBI Taxonomy" id="7668"/>
    <lineage>
        <taxon>Eukaryota</taxon>
        <taxon>Metazoa</taxon>
        <taxon>Echinodermata</taxon>
        <taxon>Eleutherozoa</taxon>
        <taxon>Echinozoa</taxon>
        <taxon>Echinoidea</taxon>
        <taxon>Euechinoidea</taxon>
        <taxon>Echinacea</taxon>
        <taxon>Camarodonta</taxon>
        <taxon>Echinidea</taxon>
        <taxon>Strongylocentrotidae</taxon>
        <taxon>Strongylocentrotus</taxon>
    </lineage>
</organism>
<keyword evidence="12" id="KW-1185">Reference proteome</keyword>
<feature type="compositionally biased region" description="Polar residues" evidence="7">
    <location>
        <begin position="730"/>
        <end position="742"/>
    </location>
</feature>
<protein>
    <recommendedName>
        <fullName evidence="10">Ig-like domain-containing protein</fullName>
    </recommendedName>
</protein>
<evidence type="ECO:0000256" key="4">
    <source>
        <dbReference type="ARBA" id="ARBA00023157"/>
    </source>
</evidence>
<feature type="domain" description="Ig-like" evidence="10">
    <location>
        <begin position="439"/>
        <end position="531"/>
    </location>
</feature>
<accession>A0A7M7G0C5</accession>
<feature type="region of interest" description="Disordered" evidence="7">
    <location>
        <begin position="701"/>
        <end position="742"/>
    </location>
</feature>
<dbReference type="EnsemblMetazoa" id="XM_001199084">
    <property type="protein sequence ID" value="XP_001199084"/>
    <property type="gene ID" value="LOC763187"/>
</dbReference>
<dbReference type="SMART" id="SM00369">
    <property type="entry name" value="LRR_TYP"/>
    <property type="match status" value="12"/>
</dbReference>
<evidence type="ECO:0000313" key="12">
    <source>
        <dbReference type="Proteomes" id="UP000007110"/>
    </source>
</evidence>
<evidence type="ECO:0000256" key="1">
    <source>
        <dbReference type="ARBA" id="ARBA00022614"/>
    </source>
</evidence>
<keyword evidence="3" id="KW-0677">Repeat</keyword>
<keyword evidence="2 9" id="KW-0732">Signal</keyword>
<evidence type="ECO:0000256" key="5">
    <source>
        <dbReference type="ARBA" id="ARBA00023180"/>
    </source>
</evidence>
<name>A0A7M7G0C5_STRPU</name>
<dbReference type="GO" id="GO:0038023">
    <property type="term" value="F:signaling receptor activity"/>
    <property type="evidence" value="ECO:0000318"/>
    <property type="project" value="GO_Central"/>
</dbReference>
<dbReference type="InterPro" id="IPR032675">
    <property type="entry name" value="LRR_dom_sf"/>
</dbReference>
<feature type="signal peptide" evidence="9">
    <location>
        <begin position="1"/>
        <end position="30"/>
    </location>
</feature>
<dbReference type="Gene3D" id="3.80.10.10">
    <property type="entry name" value="Ribonuclease Inhibitor"/>
    <property type="match status" value="3"/>
</dbReference>
<dbReference type="InParanoid" id="A0A7M7G0C5"/>
<feature type="compositionally biased region" description="Polar residues" evidence="7">
    <location>
        <begin position="812"/>
        <end position="821"/>
    </location>
</feature>
<evidence type="ECO:0000256" key="8">
    <source>
        <dbReference type="SAM" id="Phobius"/>
    </source>
</evidence>
<dbReference type="OMA" id="SEGVYMR"/>
<dbReference type="InterPro" id="IPR013098">
    <property type="entry name" value="Ig_I-set"/>
</dbReference>
<feature type="transmembrane region" description="Helical" evidence="8">
    <location>
        <begin position="655"/>
        <end position="678"/>
    </location>
</feature>
<keyword evidence="4" id="KW-1015">Disulfide bond</keyword>
<dbReference type="Proteomes" id="UP000007110">
    <property type="component" value="Unassembled WGS sequence"/>
</dbReference>
<dbReference type="PROSITE" id="PS50835">
    <property type="entry name" value="IG_LIKE"/>
    <property type="match status" value="1"/>
</dbReference>
<dbReference type="InterPro" id="IPR001611">
    <property type="entry name" value="Leu-rich_rpt"/>
</dbReference>
<dbReference type="PANTHER" id="PTHR45842:SF12">
    <property type="entry name" value="KEKKON 5, ISOFORM A"/>
    <property type="match status" value="1"/>
</dbReference>
<dbReference type="InterPro" id="IPR003599">
    <property type="entry name" value="Ig_sub"/>
</dbReference>
<proteinExistence type="predicted"/>
<dbReference type="KEGG" id="spu:763187"/>
<dbReference type="InterPro" id="IPR036179">
    <property type="entry name" value="Ig-like_dom_sf"/>
</dbReference>
<dbReference type="Pfam" id="PF13855">
    <property type="entry name" value="LRR_8"/>
    <property type="match status" value="2"/>
</dbReference>
<keyword evidence="5" id="KW-0325">Glycoprotein</keyword>